<evidence type="ECO:0000256" key="1">
    <source>
        <dbReference type="ARBA" id="ARBA00022729"/>
    </source>
</evidence>
<accession>A0A7R9LBT7</accession>
<evidence type="ECO:0000313" key="4">
    <source>
        <dbReference type="Proteomes" id="UP000728032"/>
    </source>
</evidence>
<keyword evidence="2" id="KW-0325">Glycoprotein</keyword>
<dbReference type="InterPro" id="IPR050975">
    <property type="entry name" value="Sleep_regulator"/>
</dbReference>
<dbReference type="EMBL" id="OC914948">
    <property type="protein sequence ID" value="CAD7637746.1"/>
    <property type="molecule type" value="Genomic_DNA"/>
</dbReference>
<protein>
    <recommendedName>
        <fullName evidence="5">Protein sleepless</fullName>
    </recommendedName>
</protein>
<dbReference type="PANTHER" id="PTHR33562">
    <property type="entry name" value="ATILLA, ISOFORM B-RELATED-RELATED"/>
    <property type="match status" value="1"/>
</dbReference>
<keyword evidence="4" id="KW-1185">Reference proteome</keyword>
<dbReference type="Pfam" id="PF17064">
    <property type="entry name" value="QVR"/>
    <property type="match status" value="1"/>
</dbReference>
<proteinExistence type="predicted"/>
<gene>
    <name evidence="3" type="ORF">ONB1V03_LOCUS996</name>
</gene>
<dbReference type="PANTHER" id="PTHR33562:SF22">
    <property type="entry name" value="PROTEIN QUIVER"/>
    <property type="match status" value="1"/>
</dbReference>
<dbReference type="Proteomes" id="UP000728032">
    <property type="component" value="Unassembled WGS sequence"/>
</dbReference>
<sequence>MFICSLALPDHLHSGEQSSSGTVLQRGCGGEVEARVKRCYVCRSRGPLGDCRDAFELNTTTVEESAVEAQPCASGWCGKSIEGEDEGQHLMATERMCLQRPPSDQKERCAQTFYGNKKKTFFMCFCRGDLCNAGQPLHPTYLSVHVVIFSLIYLPTFYS</sequence>
<evidence type="ECO:0000256" key="2">
    <source>
        <dbReference type="ARBA" id="ARBA00023180"/>
    </source>
</evidence>
<reference evidence="3" key="1">
    <citation type="submission" date="2020-11" db="EMBL/GenBank/DDBJ databases">
        <authorList>
            <person name="Tran Van P."/>
        </authorList>
    </citation>
    <scope>NUCLEOTIDE SEQUENCE</scope>
</reference>
<dbReference type="CDD" id="cd23589">
    <property type="entry name" value="TFP_LU_ECD_Rtv"/>
    <property type="match status" value="1"/>
</dbReference>
<dbReference type="AlphaFoldDB" id="A0A7R9LBT7"/>
<dbReference type="GO" id="GO:0030431">
    <property type="term" value="P:sleep"/>
    <property type="evidence" value="ECO:0007669"/>
    <property type="project" value="InterPro"/>
</dbReference>
<organism evidence="3">
    <name type="scientific">Oppiella nova</name>
    <dbReference type="NCBI Taxonomy" id="334625"/>
    <lineage>
        <taxon>Eukaryota</taxon>
        <taxon>Metazoa</taxon>
        <taxon>Ecdysozoa</taxon>
        <taxon>Arthropoda</taxon>
        <taxon>Chelicerata</taxon>
        <taxon>Arachnida</taxon>
        <taxon>Acari</taxon>
        <taxon>Acariformes</taxon>
        <taxon>Sarcoptiformes</taxon>
        <taxon>Oribatida</taxon>
        <taxon>Brachypylina</taxon>
        <taxon>Oppioidea</taxon>
        <taxon>Oppiidae</taxon>
        <taxon>Oppiella</taxon>
    </lineage>
</organism>
<evidence type="ECO:0008006" key="5">
    <source>
        <dbReference type="Google" id="ProtNLM"/>
    </source>
</evidence>
<dbReference type="OrthoDB" id="9988013at2759"/>
<dbReference type="InterPro" id="IPR031424">
    <property type="entry name" value="QVR-like"/>
</dbReference>
<dbReference type="EMBL" id="CAJPVJ010000123">
    <property type="protein sequence ID" value="CAG2161299.1"/>
    <property type="molecule type" value="Genomic_DNA"/>
</dbReference>
<keyword evidence="1" id="KW-0732">Signal</keyword>
<name>A0A7R9LBT7_9ACAR</name>
<evidence type="ECO:0000313" key="3">
    <source>
        <dbReference type="EMBL" id="CAD7637746.1"/>
    </source>
</evidence>
<dbReference type="GO" id="GO:0032222">
    <property type="term" value="P:regulation of synaptic transmission, cholinergic"/>
    <property type="evidence" value="ECO:0007669"/>
    <property type="project" value="InterPro"/>
</dbReference>